<keyword evidence="3" id="KW-1134">Transmembrane beta strand</keyword>
<protein>
    <submittedName>
        <fullName evidence="9">TonB-dependent receptor plug</fullName>
    </submittedName>
</protein>
<evidence type="ECO:0000256" key="6">
    <source>
        <dbReference type="ARBA" id="ARBA00023237"/>
    </source>
</evidence>
<dbReference type="GO" id="GO:0015344">
    <property type="term" value="F:siderophore uptake transmembrane transporter activity"/>
    <property type="evidence" value="ECO:0007669"/>
    <property type="project" value="TreeGrafter"/>
</dbReference>
<evidence type="ECO:0000256" key="2">
    <source>
        <dbReference type="ARBA" id="ARBA00022448"/>
    </source>
</evidence>
<dbReference type="Gene3D" id="2.60.40.1120">
    <property type="entry name" value="Carboxypeptidase-like, regulatory domain"/>
    <property type="match status" value="1"/>
</dbReference>
<dbReference type="GO" id="GO:0009279">
    <property type="term" value="C:cell outer membrane"/>
    <property type="evidence" value="ECO:0007669"/>
    <property type="project" value="UniProtKB-SubCell"/>
</dbReference>
<evidence type="ECO:0000313" key="9">
    <source>
        <dbReference type="EMBL" id="SPE18742.1"/>
    </source>
</evidence>
<feature type="domain" description="TonB-dependent receptor plug" evidence="7">
    <location>
        <begin position="159"/>
        <end position="268"/>
    </location>
</feature>
<dbReference type="Pfam" id="PF25183">
    <property type="entry name" value="OMP_b-brl_4"/>
    <property type="match status" value="1"/>
</dbReference>
<accession>A0A2N9L619</accession>
<evidence type="ECO:0000256" key="5">
    <source>
        <dbReference type="ARBA" id="ARBA00023136"/>
    </source>
</evidence>
<evidence type="ECO:0000256" key="3">
    <source>
        <dbReference type="ARBA" id="ARBA00022452"/>
    </source>
</evidence>
<dbReference type="Gene3D" id="2.40.170.20">
    <property type="entry name" value="TonB-dependent receptor, beta-barrel domain"/>
    <property type="match status" value="1"/>
</dbReference>
<keyword evidence="4" id="KW-0812">Transmembrane</keyword>
<organism evidence="9 10">
    <name type="scientific">Candidatus Sulfuritelmatomonas gaucii</name>
    <dbReference type="NCBI Taxonomy" id="2043161"/>
    <lineage>
        <taxon>Bacteria</taxon>
        <taxon>Pseudomonadati</taxon>
        <taxon>Acidobacteriota</taxon>
        <taxon>Terriglobia</taxon>
        <taxon>Terriglobales</taxon>
        <taxon>Acidobacteriaceae</taxon>
        <taxon>Candidatus Sulfuritelmatomonas</taxon>
    </lineage>
</organism>
<sequence length="1233" mass="132798">MHSTNRTSEQNAQVIHRTERASRSFVWVFLALALLLMLPSRMALAQYDNGSLVGTIRDSSGAAIPNVTVTIVNAATGVATVVKTNEQGDYEVPSLRVGVYNISANASGFAIAEANQITISVGARERIDLVLKVGTAQATTVEVSDVALQLQTESSQRDQTITNYQTQSLPLVSRNYSDLVDYVVGAHGAPADATTTAVTSFTRAGSFNVNGQRSMFNDYMIDGMDNNSYGESNQGFDNQIIQPPPDSVANFEVITNNESAEYGRSSGATVNVASKSGTNQFHTTLYEFIRNTDLNAFGYIKPISTNAVTGAVYPFFKPVFNRNQFGANFGGPIIKNRFFWFVDYEGFRQKLTPTVIDTVPTTNELNGKLAVAVQDPWSPGTYIPAGTPYASWPTQAKADADPTALKIASLYTSALPGKCTVTSGTSAGVATNDCPLNAPFTDHADKGDLRLDFQQNANSSWFLKVSDRKEVGKNYNLLAEPIDMQTNGHILIHDEQVAAGYNHAFSANKFLDARLALSGTRAGKWTFAIGSTSFPAGTIPGLPTIAGVSGGLPSIAISGGFTSFGRQSTNPQWQNPSLVDPKLNFSWVRGHHSLKFGYEWEKVWQEIQDSNPLYGSFTYGGGYSVCPTAAGSNCPSTSKVADTYWADFLFGTSSAYSLATYFITHVYQSMDSAYAQDDWKVSSKLTLNIGLRWEYGSPWWERGNNVSNFNPATGTMLTLEHGYTTAQSPMCGSAPCIAPFSGGGVYGKSLVHPNLNDWAPRFGFAVAITPSIVVRGGYGTAFIHYWRAGSGNNIAINAPFALYTVVSNPSTVGTTTGFASGSTNGFVRMSQGFPTGLATVFSAGTDDIDSIPPDTKDGYAESWFLDAQKGLGKNTKVDLAYVGNHGVHLQGFINANQRNPALPLTTAGQYPGIAAGQFQRPYMSWGGYLLNNPTLYPTFSNGDITQALSEFHSSYNALQARYEQRYTGGLTLLNSFTWSHAMDNASSTLEANTPCPQNGYNINGDYGQSDYNLPITNVTTLVYELPFGQGRRWLNSASPVTNAILGGWQISGVNSMDAGTPFNIQYSPAAANAVSPQLTQNWRGFAAYRPNLVRGVPYIQRTQLANGTVQWINAAALNLPETYTTGSALLAGGTIASPFGTLPKNYGRSPAFYETDLDFNKKFNTPIERVKIEFRSELYNIFNHTNFYLPGGSGGGTVSGTDNGASAPTSLGGGTITGTLEPRIVQFGLKVTF</sequence>
<evidence type="ECO:0000259" key="8">
    <source>
        <dbReference type="Pfam" id="PF25183"/>
    </source>
</evidence>
<dbReference type="Pfam" id="PF07715">
    <property type="entry name" value="Plug"/>
    <property type="match status" value="1"/>
</dbReference>
<gene>
    <name evidence="9" type="ORF">SBA5_170011</name>
</gene>
<keyword evidence="5" id="KW-0472">Membrane</keyword>
<dbReference type="InterPro" id="IPR057601">
    <property type="entry name" value="Oar-like_b-barrel"/>
</dbReference>
<dbReference type="SUPFAM" id="SSF49452">
    <property type="entry name" value="Starch-binding domain-like"/>
    <property type="match status" value="1"/>
</dbReference>
<dbReference type="InterPro" id="IPR013784">
    <property type="entry name" value="Carb-bd-like_fold"/>
</dbReference>
<feature type="domain" description="TonB-dependent transporter Oar-like beta-barrel" evidence="8">
    <location>
        <begin position="274"/>
        <end position="1226"/>
    </location>
</feature>
<dbReference type="GO" id="GO:0044718">
    <property type="term" value="P:siderophore transmembrane transport"/>
    <property type="evidence" value="ECO:0007669"/>
    <property type="project" value="TreeGrafter"/>
</dbReference>
<reference evidence="10" key="1">
    <citation type="submission" date="2018-02" db="EMBL/GenBank/DDBJ databases">
        <authorList>
            <person name="Hausmann B."/>
        </authorList>
    </citation>
    <scope>NUCLEOTIDE SEQUENCE [LARGE SCALE GENOMIC DNA]</scope>
    <source>
        <strain evidence="10">Peat soil MAG SbA5</strain>
    </source>
</reference>
<dbReference type="InterPro" id="IPR039426">
    <property type="entry name" value="TonB-dep_rcpt-like"/>
</dbReference>
<comment type="subcellular location">
    <subcellularLocation>
        <location evidence="1">Cell outer membrane</location>
        <topology evidence="1">Multi-pass membrane protein</topology>
    </subcellularLocation>
</comment>
<dbReference type="Pfam" id="PF13620">
    <property type="entry name" value="CarboxypepD_reg"/>
    <property type="match status" value="1"/>
</dbReference>
<dbReference type="InterPro" id="IPR036942">
    <property type="entry name" value="Beta-barrel_TonB_sf"/>
</dbReference>
<dbReference type="PANTHER" id="PTHR30069">
    <property type="entry name" value="TONB-DEPENDENT OUTER MEMBRANE RECEPTOR"/>
    <property type="match status" value="1"/>
</dbReference>
<dbReference type="SUPFAM" id="SSF56935">
    <property type="entry name" value="Porins"/>
    <property type="match status" value="1"/>
</dbReference>
<proteinExistence type="predicted"/>
<name>A0A2N9L619_9BACT</name>
<keyword evidence="2" id="KW-0813">Transport</keyword>
<keyword evidence="6" id="KW-0998">Cell outer membrane</keyword>
<evidence type="ECO:0000256" key="1">
    <source>
        <dbReference type="ARBA" id="ARBA00004571"/>
    </source>
</evidence>
<keyword evidence="9" id="KW-0675">Receptor</keyword>
<dbReference type="EMBL" id="OKRB01000072">
    <property type="protein sequence ID" value="SPE18742.1"/>
    <property type="molecule type" value="Genomic_DNA"/>
</dbReference>
<dbReference type="GO" id="GO:0030246">
    <property type="term" value="F:carbohydrate binding"/>
    <property type="evidence" value="ECO:0007669"/>
    <property type="project" value="InterPro"/>
</dbReference>
<evidence type="ECO:0000256" key="4">
    <source>
        <dbReference type="ARBA" id="ARBA00022692"/>
    </source>
</evidence>
<evidence type="ECO:0000259" key="7">
    <source>
        <dbReference type="Pfam" id="PF07715"/>
    </source>
</evidence>
<dbReference type="AlphaFoldDB" id="A0A2N9L619"/>
<dbReference type="Proteomes" id="UP000239735">
    <property type="component" value="Unassembled WGS sequence"/>
</dbReference>
<evidence type="ECO:0000313" key="10">
    <source>
        <dbReference type="Proteomes" id="UP000239735"/>
    </source>
</evidence>
<dbReference type="InterPro" id="IPR012910">
    <property type="entry name" value="Plug_dom"/>
</dbReference>
<dbReference type="PANTHER" id="PTHR30069:SF46">
    <property type="entry name" value="OAR PROTEIN"/>
    <property type="match status" value="1"/>
</dbReference>